<proteinExistence type="predicted"/>
<reference evidence="3 4" key="1">
    <citation type="submission" date="2024-02" db="EMBL/GenBank/DDBJ databases">
        <title>A chromosome-level genome assembly of Drosophila madeirensis, a fruit fly species endemic to Madeira island.</title>
        <authorList>
            <person name="Tomihara K."/>
            <person name="Llopart A."/>
            <person name="Yamamoto D."/>
        </authorList>
    </citation>
    <scope>NUCLEOTIDE SEQUENCE [LARGE SCALE GENOMIC DNA]</scope>
    <source>
        <strain evidence="3 4">RF1</strain>
    </source>
</reference>
<feature type="compositionally biased region" description="Polar residues" evidence="1">
    <location>
        <begin position="164"/>
        <end position="180"/>
    </location>
</feature>
<evidence type="ECO:0000259" key="2">
    <source>
        <dbReference type="Pfam" id="PF16007"/>
    </source>
</evidence>
<feature type="compositionally biased region" description="Low complexity" evidence="1">
    <location>
        <begin position="124"/>
        <end position="140"/>
    </location>
</feature>
<feature type="compositionally biased region" description="Basic and acidic residues" evidence="1">
    <location>
        <begin position="82"/>
        <end position="91"/>
    </location>
</feature>
<sequence>MLTRGYNRPPKHKLIPQLFSNILRVIADADRPLTQQEIVEGVAERLERCDEELKRQITVGLNDALIYGYLRVKNHRYSVVTDRQDPSERRAMSSSAPQPKTSRPGTSGMQYNQRVKRSVSVRLDTSSPHATSSSGTAGASDSDKQRLPERSGPEPAEEGVEPGTNTSPTLIHRLPSSQSRRPSELE</sequence>
<dbReference type="Pfam" id="PF16007">
    <property type="entry name" value="DUF4777"/>
    <property type="match status" value="1"/>
</dbReference>
<organism evidence="3 4">
    <name type="scientific">Drosophila madeirensis</name>
    <name type="common">Fruit fly</name>
    <dbReference type="NCBI Taxonomy" id="30013"/>
    <lineage>
        <taxon>Eukaryota</taxon>
        <taxon>Metazoa</taxon>
        <taxon>Ecdysozoa</taxon>
        <taxon>Arthropoda</taxon>
        <taxon>Hexapoda</taxon>
        <taxon>Insecta</taxon>
        <taxon>Pterygota</taxon>
        <taxon>Neoptera</taxon>
        <taxon>Endopterygota</taxon>
        <taxon>Diptera</taxon>
        <taxon>Brachycera</taxon>
        <taxon>Muscomorpha</taxon>
        <taxon>Ephydroidea</taxon>
        <taxon>Drosophilidae</taxon>
        <taxon>Drosophila</taxon>
        <taxon>Sophophora</taxon>
    </lineage>
</organism>
<name>A0AAU9FXR7_DROMD</name>
<feature type="domain" description="DUF4777" evidence="2">
    <location>
        <begin position="15"/>
        <end position="79"/>
    </location>
</feature>
<dbReference type="InterPro" id="IPR031957">
    <property type="entry name" value="DUF4777"/>
</dbReference>
<feature type="region of interest" description="Disordered" evidence="1">
    <location>
        <begin position="80"/>
        <end position="186"/>
    </location>
</feature>
<accession>A0AAU9FXR7</accession>
<dbReference type="EMBL" id="AP029266">
    <property type="protein sequence ID" value="BFG00351.1"/>
    <property type="molecule type" value="Genomic_DNA"/>
</dbReference>
<dbReference type="AlphaFoldDB" id="A0AAU9FXR7"/>
<gene>
    <name evidence="3" type="ORF">DMAD_00375</name>
</gene>
<evidence type="ECO:0000256" key="1">
    <source>
        <dbReference type="SAM" id="MobiDB-lite"/>
    </source>
</evidence>
<evidence type="ECO:0000313" key="3">
    <source>
        <dbReference type="EMBL" id="BFG00351.1"/>
    </source>
</evidence>
<protein>
    <recommendedName>
        <fullName evidence="2">DUF4777 domain-containing protein</fullName>
    </recommendedName>
</protein>
<feature type="compositionally biased region" description="Polar residues" evidence="1">
    <location>
        <begin position="92"/>
        <end position="113"/>
    </location>
</feature>
<keyword evidence="4" id="KW-1185">Reference proteome</keyword>
<dbReference type="Proteomes" id="UP001500889">
    <property type="component" value="Chromosome A"/>
</dbReference>
<feature type="compositionally biased region" description="Basic and acidic residues" evidence="1">
    <location>
        <begin position="141"/>
        <end position="152"/>
    </location>
</feature>
<evidence type="ECO:0000313" key="4">
    <source>
        <dbReference type="Proteomes" id="UP001500889"/>
    </source>
</evidence>